<evidence type="ECO:0000256" key="4">
    <source>
        <dbReference type="ARBA" id="ARBA00022692"/>
    </source>
</evidence>
<dbReference type="EMBL" id="QMDV01000004">
    <property type="protein sequence ID" value="RAU81908.1"/>
    <property type="molecule type" value="Genomic_DNA"/>
</dbReference>
<evidence type="ECO:0000256" key="7">
    <source>
        <dbReference type="SAM" id="Phobius"/>
    </source>
</evidence>
<evidence type="ECO:0000313" key="9">
    <source>
        <dbReference type="Proteomes" id="UP000251692"/>
    </source>
</evidence>
<evidence type="ECO:0000256" key="1">
    <source>
        <dbReference type="ARBA" id="ARBA00004651"/>
    </source>
</evidence>
<evidence type="ECO:0000313" key="8">
    <source>
        <dbReference type="EMBL" id="RAU81908.1"/>
    </source>
</evidence>
<dbReference type="Proteomes" id="UP000251692">
    <property type="component" value="Unassembled WGS sequence"/>
</dbReference>
<dbReference type="GO" id="GO:0005886">
    <property type="term" value="C:plasma membrane"/>
    <property type="evidence" value="ECO:0007669"/>
    <property type="project" value="UniProtKB-SubCell"/>
</dbReference>
<keyword evidence="4 7" id="KW-0812">Transmembrane</keyword>
<keyword evidence="3" id="KW-1003">Cell membrane</keyword>
<dbReference type="Pfam" id="PF07681">
    <property type="entry name" value="DoxX"/>
    <property type="match status" value="1"/>
</dbReference>
<dbReference type="AlphaFoldDB" id="A0A364RC47"/>
<comment type="caution">
    <text evidence="8">The sequence shown here is derived from an EMBL/GenBank/DDBJ whole genome shotgun (WGS) entry which is preliminary data.</text>
</comment>
<comment type="similarity">
    <text evidence="2">Belongs to the DoxX family.</text>
</comment>
<keyword evidence="9" id="KW-1185">Reference proteome</keyword>
<dbReference type="PANTHER" id="PTHR33452:SF4">
    <property type="entry name" value="BLL4328 PROTEIN"/>
    <property type="match status" value="1"/>
</dbReference>
<name>A0A364RC47_9BACT</name>
<protein>
    <submittedName>
        <fullName evidence="8">DoxX family protein</fullName>
    </submittedName>
</protein>
<reference evidence="8 9" key="2">
    <citation type="submission" date="2018-07" db="EMBL/GenBank/DDBJ databases">
        <title>Pontibacter sp. 2b14 genomic sequence and assembly.</title>
        <authorList>
            <person name="Du Z.-J."/>
        </authorList>
    </citation>
    <scope>NUCLEOTIDE SEQUENCE [LARGE SCALE GENOMIC DNA]</scope>
    <source>
        <strain evidence="8 9">2b14</strain>
    </source>
</reference>
<evidence type="ECO:0000256" key="3">
    <source>
        <dbReference type="ARBA" id="ARBA00022475"/>
    </source>
</evidence>
<evidence type="ECO:0000256" key="2">
    <source>
        <dbReference type="ARBA" id="ARBA00006679"/>
    </source>
</evidence>
<keyword evidence="5 7" id="KW-1133">Transmembrane helix</keyword>
<dbReference type="OrthoDB" id="346004at2"/>
<dbReference type="PANTHER" id="PTHR33452">
    <property type="entry name" value="OXIDOREDUCTASE CATD-RELATED"/>
    <property type="match status" value="1"/>
</dbReference>
<comment type="subcellular location">
    <subcellularLocation>
        <location evidence="1">Cell membrane</location>
        <topology evidence="1">Multi-pass membrane protein</topology>
    </subcellularLocation>
</comment>
<organism evidence="8 9">
    <name type="scientific">Pontibacter arcticus</name>
    <dbReference type="NCBI Taxonomy" id="2080288"/>
    <lineage>
        <taxon>Bacteria</taxon>
        <taxon>Pseudomonadati</taxon>
        <taxon>Bacteroidota</taxon>
        <taxon>Cytophagia</taxon>
        <taxon>Cytophagales</taxon>
        <taxon>Hymenobacteraceae</taxon>
        <taxon>Pontibacter</taxon>
    </lineage>
</organism>
<sequence>MGNFLGKYNSYFYALLRIVAGLLFALHGSQKLFGFPGGKDPVELASLMGVAGIIEFFGGLLIAVGLFTSIAAFIASGQMAVAYFMAHASENAWPLLNNGELSVLYCFLFLYIASRGSGIWSIDALLNRNTAAEPRVNTSFG</sequence>
<dbReference type="InterPro" id="IPR051907">
    <property type="entry name" value="DoxX-like_oxidoreductase"/>
</dbReference>
<feature type="transmembrane region" description="Helical" evidence="7">
    <location>
        <begin position="12"/>
        <end position="29"/>
    </location>
</feature>
<evidence type="ECO:0000256" key="5">
    <source>
        <dbReference type="ARBA" id="ARBA00022989"/>
    </source>
</evidence>
<keyword evidence="6 7" id="KW-0472">Membrane</keyword>
<evidence type="ECO:0000256" key="6">
    <source>
        <dbReference type="ARBA" id="ARBA00023136"/>
    </source>
</evidence>
<feature type="transmembrane region" description="Helical" evidence="7">
    <location>
        <begin position="50"/>
        <end position="75"/>
    </location>
</feature>
<dbReference type="RefSeq" id="WP_112306586.1">
    <property type="nucleotide sequence ID" value="NZ_QMDV01000004.1"/>
</dbReference>
<reference evidence="8 9" key="1">
    <citation type="submission" date="2018-06" db="EMBL/GenBank/DDBJ databases">
        <authorList>
            <person name="Liu Z.-W."/>
        </authorList>
    </citation>
    <scope>NUCLEOTIDE SEQUENCE [LARGE SCALE GENOMIC DNA]</scope>
    <source>
        <strain evidence="8 9">2b14</strain>
    </source>
</reference>
<accession>A0A364RC47</accession>
<gene>
    <name evidence="8" type="ORF">DP923_14570</name>
</gene>
<dbReference type="InterPro" id="IPR032808">
    <property type="entry name" value="DoxX"/>
</dbReference>
<proteinExistence type="inferred from homology"/>